<protein>
    <submittedName>
        <fullName evidence="2">Uncharacterized protein</fullName>
    </submittedName>
</protein>
<sequence>MLQLRSYALGLLASLSTLTQVNAQCANNVAVYNPNARTLSANNTWFVVPVPKAAALTAVQEAYPLLNVSLLDVPADTTLFPNGFPAGQQPAIVNIGLSSDIRMSALQIDGGLRTGQVYITYVSLNGSPSPLAAQASGYIAGENGPLPQGLVPTVATSLLFGGNPARLGEFSPEGPPYQSEGNGILSSQAKWALLPNPISGPGVYPEAFDFEFTHIPASSSRYTAKGFKYLINLPQLLPTAQCQRSAYYFTNATANPVFSNGNVTFGPGADGSSATTSALMAASADGSGIYADVDGFGGCAQSVGNNIQDCDEASAQTDPNTLN</sequence>
<dbReference type="EMBL" id="JAXOVC010000011">
    <property type="protein sequence ID" value="KAK4495580.1"/>
    <property type="molecule type" value="Genomic_DNA"/>
</dbReference>
<evidence type="ECO:0000256" key="1">
    <source>
        <dbReference type="SAM" id="SignalP"/>
    </source>
</evidence>
<proteinExistence type="predicted"/>
<organism evidence="2 3">
    <name type="scientific">Zasmidium cellare</name>
    <name type="common">Wine cellar mold</name>
    <name type="synonym">Racodium cellare</name>
    <dbReference type="NCBI Taxonomy" id="395010"/>
    <lineage>
        <taxon>Eukaryota</taxon>
        <taxon>Fungi</taxon>
        <taxon>Dikarya</taxon>
        <taxon>Ascomycota</taxon>
        <taxon>Pezizomycotina</taxon>
        <taxon>Dothideomycetes</taxon>
        <taxon>Dothideomycetidae</taxon>
        <taxon>Mycosphaerellales</taxon>
        <taxon>Mycosphaerellaceae</taxon>
        <taxon>Zasmidium</taxon>
    </lineage>
</organism>
<comment type="caution">
    <text evidence="2">The sequence shown here is derived from an EMBL/GenBank/DDBJ whole genome shotgun (WGS) entry which is preliminary data.</text>
</comment>
<accession>A0ABR0E2R4</accession>
<evidence type="ECO:0000313" key="3">
    <source>
        <dbReference type="Proteomes" id="UP001305779"/>
    </source>
</evidence>
<gene>
    <name evidence="2" type="ORF">PRZ48_012848</name>
</gene>
<reference evidence="2 3" key="1">
    <citation type="journal article" date="2023" name="G3 (Bethesda)">
        <title>A chromosome-level genome assembly of Zasmidium syzygii isolated from banana leaves.</title>
        <authorList>
            <person name="van Westerhoven A.C."/>
            <person name="Mehrabi R."/>
            <person name="Talebi R."/>
            <person name="Steentjes M.B.F."/>
            <person name="Corcolon B."/>
            <person name="Chong P.A."/>
            <person name="Kema G.H.J."/>
            <person name="Seidl M.F."/>
        </authorList>
    </citation>
    <scope>NUCLEOTIDE SEQUENCE [LARGE SCALE GENOMIC DNA]</scope>
    <source>
        <strain evidence="2 3">P124</strain>
    </source>
</reference>
<dbReference type="Proteomes" id="UP001305779">
    <property type="component" value="Unassembled WGS sequence"/>
</dbReference>
<feature type="chain" id="PRO_5045829610" evidence="1">
    <location>
        <begin position="24"/>
        <end position="323"/>
    </location>
</feature>
<evidence type="ECO:0000313" key="2">
    <source>
        <dbReference type="EMBL" id="KAK4495580.1"/>
    </source>
</evidence>
<feature type="signal peptide" evidence="1">
    <location>
        <begin position="1"/>
        <end position="23"/>
    </location>
</feature>
<keyword evidence="3" id="KW-1185">Reference proteome</keyword>
<name>A0ABR0E2R4_ZASCE</name>
<keyword evidence="1" id="KW-0732">Signal</keyword>